<dbReference type="GO" id="GO:0071541">
    <property type="term" value="C:eukaryotic translation initiation factor 3 complex, eIF3m"/>
    <property type="evidence" value="ECO:0007669"/>
    <property type="project" value="UniProtKB-UniRule"/>
</dbReference>
<dbReference type="InterPro" id="IPR000717">
    <property type="entry name" value="PCI_dom"/>
</dbReference>
<dbReference type="AlphaFoldDB" id="A0A8K0JJ61"/>
<dbReference type="SMART" id="SM00088">
    <property type="entry name" value="PINT"/>
    <property type="match status" value="1"/>
</dbReference>
<dbReference type="InterPro" id="IPR027528">
    <property type="entry name" value="eIF3m"/>
</dbReference>
<reference evidence="8" key="1">
    <citation type="submission" date="2020-04" db="EMBL/GenBank/DDBJ databases">
        <title>Analysis of mating type loci in Filobasidium floriforme.</title>
        <authorList>
            <person name="Nowrousian M."/>
        </authorList>
    </citation>
    <scope>NUCLEOTIDE SEQUENCE</scope>
    <source>
        <strain evidence="8">CBS 6242</strain>
    </source>
</reference>
<feature type="region of interest" description="Disordered" evidence="6">
    <location>
        <begin position="48"/>
        <end position="76"/>
    </location>
</feature>
<comment type="subcellular location">
    <subcellularLocation>
        <location evidence="5">Cytoplasm</location>
    </subcellularLocation>
</comment>
<proteinExistence type="inferred from homology"/>
<name>A0A8K0JJ61_9TREE</name>
<evidence type="ECO:0000259" key="7">
    <source>
        <dbReference type="PROSITE" id="PS50250"/>
    </source>
</evidence>
<keyword evidence="3 5" id="KW-0396">Initiation factor</keyword>
<keyword evidence="2 5" id="KW-0963">Cytoplasm</keyword>
<keyword evidence="9" id="KW-1185">Reference proteome</keyword>
<evidence type="ECO:0000256" key="3">
    <source>
        <dbReference type="ARBA" id="ARBA00022540"/>
    </source>
</evidence>
<protein>
    <recommendedName>
        <fullName evidence="5">Eukaryotic translation initiation factor 3 subunit M</fullName>
        <shortName evidence="5">eIF3m</shortName>
    </recommendedName>
</protein>
<evidence type="ECO:0000313" key="9">
    <source>
        <dbReference type="Proteomes" id="UP000812966"/>
    </source>
</evidence>
<evidence type="ECO:0000256" key="6">
    <source>
        <dbReference type="SAM" id="MobiDB-lite"/>
    </source>
</evidence>
<comment type="function">
    <text evidence="5">Component of the eukaryotic translation initiation factor 3 (eIF-3) complex, which is involved in protein synthesis of a specialized repertoire of mRNAs and, together with other initiation factors, stimulates binding of mRNA and methionyl-tRNAi to the 40S ribosome. The eIF-3 complex specifically targets and initiates translation of a subset of mRNAs involved in cell proliferation.</text>
</comment>
<comment type="similarity">
    <text evidence="5">Belongs to the eIF-3 subunit M family.</text>
</comment>
<dbReference type="Pfam" id="PF18005">
    <property type="entry name" value="eIF3m_C_helix"/>
    <property type="match status" value="1"/>
</dbReference>
<dbReference type="Proteomes" id="UP000812966">
    <property type="component" value="Unassembled WGS sequence"/>
</dbReference>
<keyword evidence="4 5" id="KW-0648">Protein biosynthesis</keyword>
<organism evidence="8 9">
    <name type="scientific">Filobasidium floriforme</name>
    <dbReference type="NCBI Taxonomy" id="5210"/>
    <lineage>
        <taxon>Eukaryota</taxon>
        <taxon>Fungi</taxon>
        <taxon>Dikarya</taxon>
        <taxon>Basidiomycota</taxon>
        <taxon>Agaricomycotina</taxon>
        <taxon>Tremellomycetes</taxon>
        <taxon>Filobasidiales</taxon>
        <taxon>Filobasidiaceae</taxon>
        <taxon>Filobasidium</taxon>
    </lineage>
</organism>
<comment type="caution">
    <text evidence="8">The sequence shown here is derived from an EMBL/GenBank/DDBJ whole genome shotgun (WGS) entry which is preliminary data.</text>
</comment>
<dbReference type="Pfam" id="PF01399">
    <property type="entry name" value="PCI"/>
    <property type="match status" value="1"/>
</dbReference>
<evidence type="ECO:0000256" key="4">
    <source>
        <dbReference type="ARBA" id="ARBA00022917"/>
    </source>
</evidence>
<feature type="region of interest" description="Disordered" evidence="6">
    <location>
        <begin position="421"/>
        <end position="462"/>
    </location>
</feature>
<dbReference type="InterPro" id="IPR040750">
    <property type="entry name" value="eIF3m_C_helix"/>
</dbReference>
<feature type="domain" description="PCI" evidence="7">
    <location>
        <begin position="220"/>
        <end position="385"/>
    </location>
</feature>
<dbReference type="SUPFAM" id="SSF46785">
    <property type="entry name" value="Winged helix' DNA-binding domain"/>
    <property type="match status" value="1"/>
</dbReference>
<dbReference type="GO" id="GO:0033290">
    <property type="term" value="C:eukaryotic 48S preinitiation complex"/>
    <property type="evidence" value="ECO:0007669"/>
    <property type="project" value="UniProtKB-UniRule"/>
</dbReference>
<dbReference type="PROSITE" id="PS50250">
    <property type="entry name" value="PCI"/>
    <property type="match status" value="1"/>
</dbReference>
<dbReference type="EMBL" id="JABELV010000091">
    <property type="protein sequence ID" value="KAG7531444.1"/>
    <property type="molecule type" value="Genomic_DNA"/>
</dbReference>
<dbReference type="HAMAP" id="MF_03012">
    <property type="entry name" value="eIF3m"/>
    <property type="match status" value="1"/>
</dbReference>
<dbReference type="GO" id="GO:0003743">
    <property type="term" value="F:translation initiation factor activity"/>
    <property type="evidence" value="ECO:0007669"/>
    <property type="project" value="UniProtKB-UniRule"/>
</dbReference>
<comment type="similarity">
    <text evidence="1">Belongs to the CSN7/EIF3M family. CSN7 subfamily.</text>
</comment>
<dbReference type="GO" id="GO:0016282">
    <property type="term" value="C:eukaryotic 43S preinitiation complex"/>
    <property type="evidence" value="ECO:0007669"/>
    <property type="project" value="UniProtKB-UniRule"/>
</dbReference>
<dbReference type="PANTHER" id="PTHR15350">
    <property type="entry name" value="COP9 SIGNALOSOME COMPLEX SUBUNIT 7/DENDRITIC CELL PROTEIN GA17"/>
    <property type="match status" value="1"/>
</dbReference>
<feature type="compositionally biased region" description="Basic and acidic residues" evidence="6">
    <location>
        <begin position="442"/>
        <end position="454"/>
    </location>
</feature>
<comment type="subunit">
    <text evidence="5">Component of the eukaryotic translation initiation factor 3 (eIF-3) complex.</text>
</comment>
<sequence length="462" mass="50833">MVDSIAILPALSFLEQIDDLSNFLTRALPEAEKNQFLDSIRQLIESSAKTVTEQTEEGEETKQVMSEPSDEDKEKTVGKIVAVITEGHPGLEGTDREIESQYLLLTTLILSVKNAEQTLKGLIDAVVRSASGSKKAEVACRILTNIYNLLPASSGLRPQTLTSLFQLLTSNSTLELSYFPLTNAWLTSALSQWDISTSDKISWLSNVAEIYETKGSKKGDKEKALELRTFALRTAVQDGSAEESKELTQKALRALFAIPSKFDMEEVLNVKGAREGLSGQYKELVELFENGELEQGLSWVQKNESFLAGESLRSDQIVRKLRLLALTSLAASSSTKEITYADIAKALKLDEDDIEISVIDAIHSGLLKASLSQPTKTLRVQSVQTRSFGSAEWQLLDKRLGEWKTVLEDVQKTIQDAIVVNEQSGKDQGRGGYKKGARKPNAKSDENKGEESSERAQNAVVA</sequence>
<evidence type="ECO:0000256" key="2">
    <source>
        <dbReference type="ARBA" id="ARBA00022490"/>
    </source>
</evidence>
<dbReference type="GO" id="GO:0001732">
    <property type="term" value="P:formation of cytoplasmic translation initiation complex"/>
    <property type="evidence" value="ECO:0007669"/>
    <property type="project" value="UniProtKB-UniRule"/>
</dbReference>
<evidence type="ECO:0000313" key="8">
    <source>
        <dbReference type="EMBL" id="KAG7531444.1"/>
    </source>
</evidence>
<gene>
    <name evidence="8" type="ORF">FFLO_04365</name>
</gene>
<accession>A0A8K0JJ61</accession>
<evidence type="ECO:0000256" key="1">
    <source>
        <dbReference type="ARBA" id="ARBA00008482"/>
    </source>
</evidence>
<dbReference type="InterPro" id="IPR045237">
    <property type="entry name" value="COPS7/eIF3m"/>
</dbReference>
<evidence type="ECO:0000256" key="5">
    <source>
        <dbReference type="HAMAP-Rule" id="MF_03012"/>
    </source>
</evidence>
<feature type="compositionally biased region" description="Basic residues" evidence="6">
    <location>
        <begin position="432"/>
        <end position="441"/>
    </location>
</feature>
<dbReference type="PANTHER" id="PTHR15350:SF2">
    <property type="entry name" value="EUKARYOTIC TRANSLATION INITIATION FACTOR 3 SUBUNIT M"/>
    <property type="match status" value="1"/>
</dbReference>
<dbReference type="InterPro" id="IPR036390">
    <property type="entry name" value="WH_DNA-bd_sf"/>
</dbReference>